<gene>
    <name evidence="2" type="ORF">V6R90_18780</name>
</gene>
<evidence type="ECO:0008006" key="4">
    <source>
        <dbReference type="Google" id="ProtNLM"/>
    </source>
</evidence>
<organism evidence="2 3">
    <name type="scientific">Nocardioides kribbensis</name>
    <dbReference type="NCBI Taxonomy" id="305517"/>
    <lineage>
        <taxon>Bacteria</taxon>
        <taxon>Bacillati</taxon>
        <taxon>Actinomycetota</taxon>
        <taxon>Actinomycetes</taxon>
        <taxon>Propionibacteriales</taxon>
        <taxon>Nocardioidaceae</taxon>
        <taxon>Nocardioides</taxon>
    </lineage>
</organism>
<feature type="region of interest" description="Disordered" evidence="1">
    <location>
        <begin position="129"/>
        <end position="175"/>
    </location>
</feature>
<dbReference type="Proteomes" id="UP001482520">
    <property type="component" value="Unassembled WGS sequence"/>
</dbReference>
<accession>A0ABV1P3K1</accession>
<feature type="region of interest" description="Disordered" evidence="1">
    <location>
        <begin position="242"/>
        <end position="305"/>
    </location>
</feature>
<evidence type="ECO:0000256" key="1">
    <source>
        <dbReference type="SAM" id="MobiDB-lite"/>
    </source>
</evidence>
<sequence>MTSQLDRAVELLERSLAHTRVVLRDLEAALPSRPGLLRAPTPCTAWDLETLLAHLADSLDAFTEAAVGRVEMARPPGAGASQDPGGPTRTSPPGTPWCDPTADPVGQVRDVRRRADLLLTAWVARAHAVRSGGRGAGRPPSTPADATPGDPARPTGPAESAGSIVGGDPEGPDDGAEVVAVADRSLGVATVVAAAALEVAVHGWDVARAAGLDRTLPDALAADLLPVARACVGPADRGPRFAPALPTGGGPVGRPGARGADRLSGPCTATLMAHLGRDLTGPLREDPRLGDTNPGERPPPGRRAS</sequence>
<name>A0ABV1P3K1_9ACTN</name>
<evidence type="ECO:0000313" key="2">
    <source>
        <dbReference type="EMBL" id="MEQ7849328.1"/>
    </source>
</evidence>
<comment type="caution">
    <text evidence="2">The sequence shown here is derived from an EMBL/GenBank/DDBJ whole genome shotgun (WGS) entry which is preliminary data.</text>
</comment>
<keyword evidence="3" id="KW-1185">Reference proteome</keyword>
<dbReference type="RefSeq" id="WP_349805635.1">
    <property type="nucleotide sequence ID" value="NZ_JBEGDP010000036.1"/>
</dbReference>
<evidence type="ECO:0000313" key="3">
    <source>
        <dbReference type="Proteomes" id="UP001482520"/>
    </source>
</evidence>
<dbReference type="EMBL" id="JBEGDP010000036">
    <property type="protein sequence ID" value="MEQ7849328.1"/>
    <property type="molecule type" value="Genomic_DNA"/>
</dbReference>
<reference evidence="2 3" key="1">
    <citation type="submission" date="2024-02" db="EMBL/GenBank/DDBJ databases">
        <title>Full genome sequence of Nocardioides kribbensis.</title>
        <authorList>
            <person name="Poletto B.L."/>
            <person name="Silva G."/>
            <person name="Galante D."/>
            <person name="Campos K.R."/>
            <person name="Santos M.B.N."/>
            <person name="Sacchi C.T."/>
        </authorList>
    </citation>
    <scope>NUCLEOTIDE SEQUENCE [LARGE SCALE GENOMIC DNA]</scope>
    <source>
        <strain evidence="2 3">O4R</strain>
    </source>
</reference>
<proteinExistence type="predicted"/>
<protein>
    <recommendedName>
        <fullName evidence="4">Mycothiol-dependent maleylpyruvate isomerase metal-binding domain-containing protein</fullName>
    </recommendedName>
</protein>
<feature type="region of interest" description="Disordered" evidence="1">
    <location>
        <begin position="74"/>
        <end position="106"/>
    </location>
</feature>